<protein>
    <submittedName>
        <fullName evidence="2">Uncharacterized protein</fullName>
    </submittedName>
</protein>
<proteinExistence type="predicted"/>
<sequence>MSLATFSPSCPAILKRKDSRQRAMIEQKARARHCMSLYGSKAKQTKPKLSSQHVLYVSKTRLSLSGLDPAERVVKASWYKGTVVTHRPKPVSPIVNQGKNKNKQPKKPKPAPKKPG</sequence>
<dbReference type="EnsemblPlants" id="OB01G22460.1">
    <property type="protein sequence ID" value="OB01G22460.1"/>
    <property type="gene ID" value="OB01G22460"/>
</dbReference>
<evidence type="ECO:0000256" key="1">
    <source>
        <dbReference type="SAM" id="MobiDB-lite"/>
    </source>
</evidence>
<feature type="compositionally biased region" description="Basic residues" evidence="1">
    <location>
        <begin position="100"/>
        <end position="116"/>
    </location>
</feature>
<accession>J3KZ40</accession>
<dbReference type="AlphaFoldDB" id="J3KZ40"/>
<reference evidence="2" key="2">
    <citation type="submission" date="2013-04" db="UniProtKB">
        <authorList>
            <consortium name="EnsemblPlants"/>
        </authorList>
    </citation>
    <scope>IDENTIFICATION</scope>
</reference>
<evidence type="ECO:0000313" key="2">
    <source>
        <dbReference type="EnsemblPlants" id="OB01G22460.1"/>
    </source>
</evidence>
<evidence type="ECO:0000313" key="3">
    <source>
        <dbReference type="Proteomes" id="UP000006038"/>
    </source>
</evidence>
<keyword evidence="3" id="KW-1185">Reference proteome</keyword>
<organism evidence="2">
    <name type="scientific">Oryza brachyantha</name>
    <name type="common">malo sina</name>
    <dbReference type="NCBI Taxonomy" id="4533"/>
    <lineage>
        <taxon>Eukaryota</taxon>
        <taxon>Viridiplantae</taxon>
        <taxon>Streptophyta</taxon>
        <taxon>Embryophyta</taxon>
        <taxon>Tracheophyta</taxon>
        <taxon>Spermatophyta</taxon>
        <taxon>Magnoliopsida</taxon>
        <taxon>Liliopsida</taxon>
        <taxon>Poales</taxon>
        <taxon>Poaceae</taxon>
        <taxon>BOP clade</taxon>
        <taxon>Oryzoideae</taxon>
        <taxon>Oryzeae</taxon>
        <taxon>Oryzinae</taxon>
        <taxon>Oryza</taxon>
    </lineage>
</organism>
<dbReference type="Proteomes" id="UP000006038">
    <property type="component" value="Chromosome 1"/>
</dbReference>
<dbReference type="HOGENOM" id="CLU_2100658_0_0_1"/>
<feature type="region of interest" description="Disordered" evidence="1">
    <location>
        <begin position="85"/>
        <end position="116"/>
    </location>
</feature>
<name>J3KZ40_ORYBR</name>
<reference evidence="2" key="1">
    <citation type="journal article" date="2013" name="Nat. Commun.">
        <title>Whole-genome sequencing of Oryza brachyantha reveals mechanisms underlying Oryza genome evolution.</title>
        <authorList>
            <person name="Chen J."/>
            <person name="Huang Q."/>
            <person name="Gao D."/>
            <person name="Wang J."/>
            <person name="Lang Y."/>
            <person name="Liu T."/>
            <person name="Li B."/>
            <person name="Bai Z."/>
            <person name="Luis Goicoechea J."/>
            <person name="Liang C."/>
            <person name="Chen C."/>
            <person name="Zhang W."/>
            <person name="Sun S."/>
            <person name="Liao Y."/>
            <person name="Zhang X."/>
            <person name="Yang L."/>
            <person name="Song C."/>
            <person name="Wang M."/>
            <person name="Shi J."/>
            <person name="Liu G."/>
            <person name="Liu J."/>
            <person name="Zhou H."/>
            <person name="Zhou W."/>
            <person name="Yu Q."/>
            <person name="An N."/>
            <person name="Chen Y."/>
            <person name="Cai Q."/>
            <person name="Wang B."/>
            <person name="Liu B."/>
            <person name="Min J."/>
            <person name="Huang Y."/>
            <person name="Wu H."/>
            <person name="Li Z."/>
            <person name="Zhang Y."/>
            <person name="Yin Y."/>
            <person name="Song W."/>
            <person name="Jiang J."/>
            <person name="Jackson S.A."/>
            <person name="Wing R.A."/>
            <person name="Wang J."/>
            <person name="Chen M."/>
        </authorList>
    </citation>
    <scope>NUCLEOTIDE SEQUENCE [LARGE SCALE GENOMIC DNA]</scope>
    <source>
        <strain evidence="2">cv. IRGC 101232</strain>
    </source>
</reference>
<dbReference type="Gramene" id="OB01G22460.1">
    <property type="protein sequence ID" value="OB01G22460.1"/>
    <property type="gene ID" value="OB01G22460"/>
</dbReference>